<dbReference type="AlphaFoldDB" id="A0A1B1N3C5"/>
<name>A0A1B1N3C5_9BACL</name>
<evidence type="ECO:0000313" key="1">
    <source>
        <dbReference type="EMBL" id="ANS75941.1"/>
    </source>
</evidence>
<gene>
    <name evidence="1" type="ORF">AWM70_16230</name>
</gene>
<organism evidence="1 2">
    <name type="scientific">Paenibacillus yonginensis</name>
    <dbReference type="NCBI Taxonomy" id="1462996"/>
    <lineage>
        <taxon>Bacteria</taxon>
        <taxon>Bacillati</taxon>
        <taxon>Bacillota</taxon>
        <taxon>Bacilli</taxon>
        <taxon>Bacillales</taxon>
        <taxon>Paenibacillaceae</taxon>
        <taxon>Paenibacillus</taxon>
    </lineage>
</organism>
<keyword evidence="2" id="KW-1185">Reference proteome</keyword>
<dbReference type="Proteomes" id="UP000092573">
    <property type="component" value="Chromosome"/>
</dbReference>
<sequence>MGVYIDFESVIELFVCNIQKALLLKLDANVVTKNIQAPEGFNCMLYNGDTLLFISQVSWH</sequence>
<dbReference type="EMBL" id="CP014167">
    <property type="protein sequence ID" value="ANS75941.1"/>
    <property type="molecule type" value="Genomic_DNA"/>
</dbReference>
<evidence type="ECO:0000313" key="2">
    <source>
        <dbReference type="Proteomes" id="UP000092573"/>
    </source>
</evidence>
<accession>A0A1B1N3C5</accession>
<dbReference type="KEGG" id="pyg:AWM70_16230"/>
<reference evidence="1 2" key="1">
    <citation type="submission" date="2016-01" db="EMBL/GenBank/DDBJ databases">
        <title>Complete Genome Sequence of Paenibacillus yonginensis DCY84, a novel Plant Growth-Promoting Bacteria with Elicitation of Induced Systemic Resistance.</title>
        <authorList>
            <person name="Kim Y.J."/>
            <person name="Yang D.C."/>
            <person name="Sukweenadhi J."/>
        </authorList>
    </citation>
    <scope>NUCLEOTIDE SEQUENCE [LARGE SCALE GENOMIC DNA]</scope>
    <source>
        <strain evidence="1 2">DCY84</strain>
    </source>
</reference>
<proteinExistence type="predicted"/>
<protein>
    <submittedName>
        <fullName evidence="1">Uncharacterized protein</fullName>
    </submittedName>
</protein>